<dbReference type="STRING" id="1392877.SAMN05216221_3351"/>
<sequence>MSDAPATQLSMRGATAPLLLPVATLLPGLLAGGIQPPGLLGGALFVAWLLYPPGRLPRGLWLAGSLLASLALAAHLLPGFTPLALAAPRALSPDAAPYALRLHWDKLLLGASLLAWWWRESASRRPASARPRAAWSCALATLLGVPALALALGVVAWQPKWPAELALWLAVNLGVTVLAEELLFRGLLQGALVARLGAARGIGLTALLFGLAHAPFSPGFALAAALAGLGYGWVMQLSGRLAAAVLLHGALNLLHFLLLSYPLRLP</sequence>
<dbReference type="AlphaFoldDB" id="A0A1H1X978"/>
<feature type="transmembrane region" description="Helical" evidence="1">
    <location>
        <begin position="241"/>
        <end position="263"/>
    </location>
</feature>
<feature type="transmembrane region" description="Helical" evidence="1">
    <location>
        <begin position="216"/>
        <end position="234"/>
    </location>
</feature>
<keyword evidence="1" id="KW-0472">Membrane</keyword>
<feature type="domain" description="CAAX prenyl protease 2/Lysostaphin resistance protein A-like" evidence="2">
    <location>
        <begin position="164"/>
        <end position="254"/>
    </location>
</feature>
<dbReference type="GO" id="GO:0004175">
    <property type="term" value="F:endopeptidase activity"/>
    <property type="evidence" value="ECO:0007669"/>
    <property type="project" value="UniProtKB-ARBA"/>
</dbReference>
<feature type="transmembrane region" description="Helical" evidence="1">
    <location>
        <begin position="139"/>
        <end position="159"/>
    </location>
</feature>
<keyword evidence="4" id="KW-1185">Reference proteome</keyword>
<gene>
    <name evidence="3" type="ORF">SAMN05216221_3351</name>
</gene>
<evidence type="ECO:0000313" key="3">
    <source>
        <dbReference type="EMBL" id="SDT05834.1"/>
    </source>
</evidence>
<protein>
    <recommendedName>
        <fullName evidence="2">CAAX prenyl protease 2/Lysostaphin resistance protein A-like domain-containing protein</fullName>
    </recommendedName>
</protein>
<organism evidence="3 4">
    <name type="scientific">Pseudomonas oryzae</name>
    <dbReference type="NCBI Taxonomy" id="1392877"/>
    <lineage>
        <taxon>Bacteria</taxon>
        <taxon>Pseudomonadati</taxon>
        <taxon>Pseudomonadota</taxon>
        <taxon>Gammaproteobacteria</taxon>
        <taxon>Pseudomonadales</taxon>
        <taxon>Pseudomonadaceae</taxon>
        <taxon>Pseudomonas</taxon>
    </lineage>
</organism>
<reference evidence="4" key="1">
    <citation type="submission" date="2016-10" db="EMBL/GenBank/DDBJ databases">
        <authorList>
            <person name="Varghese N."/>
            <person name="Submissions S."/>
        </authorList>
    </citation>
    <scope>NUCLEOTIDE SEQUENCE [LARGE SCALE GENOMIC DNA]</scope>
    <source>
        <strain evidence="4">KCTC 32247</strain>
    </source>
</reference>
<keyword evidence="1" id="KW-0812">Transmembrane</keyword>
<evidence type="ECO:0000256" key="1">
    <source>
        <dbReference type="SAM" id="Phobius"/>
    </source>
</evidence>
<feature type="transmembrane region" description="Helical" evidence="1">
    <location>
        <begin position="60"/>
        <end position="78"/>
    </location>
</feature>
<dbReference type="Pfam" id="PF02517">
    <property type="entry name" value="Rce1-like"/>
    <property type="match status" value="1"/>
</dbReference>
<evidence type="ECO:0000259" key="2">
    <source>
        <dbReference type="Pfam" id="PF02517"/>
    </source>
</evidence>
<dbReference type="EMBL" id="LT629751">
    <property type="protein sequence ID" value="SDT05834.1"/>
    <property type="molecule type" value="Genomic_DNA"/>
</dbReference>
<dbReference type="Proteomes" id="UP000243359">
    <property type="component" value="Chromosome I"/>
</dbReference>
<proteinExistence type="predicted"/>
<accession>A0A1H1X978</accession>
<dbReference type="InterPro" id="IPR003675">
    <property type="entry name" value="Rce1/LyrA-like_dom"/>
</dbReference>
<name>A0A1H1X978_9PSED</name>
<evidence type="ECO:0000313" key="4">
    <source>
        <dbReference type="Proteomes" id="UP000243359"/>
    </source>
</evidence>
<keyword evidence="1" id="KW-1133">Transmembrane helix</keyword>
<feature type="transmembrane region" description="Helical" evidence="1">
    <location>
        <begin position="165"/>
        <end position="184"/>
    </location>
</feature>
<dbReference type="GO" id="GO:0080120">
    <property type="term" value="P:CAAX-box protein maturation"/>
    <property type="evidence" value="ECO:0007669"/>
    <property type="project" value="UniProtKB-ARBA"/>
</dbReference>